<evidence type="ECO:0000313" key="2">
    <source>
        <dbReference type="Proteomes" id="UP000168164"/>
    </source>
</evidence>
<proteinExistence type="predicted"/>
<name>Q6VZF2_CNPV</name>
<reference evidence="1 2" key="1">
    <citation type="journal article" date="2004" name="J. Virol.">
        <title>The genome of canarypox virus.</title>
        <authorList>
            <person name="Tulman E.R."/>
            <person name="Afonso C.L."/>
            <person name="Lu Z."/>
            <person name="Zsak L."/>
            <person name="Kutish G.F."/>
            <person name="Rock D.L."/>
        </authorList>
    </citation>
    <scope>NUCLEOTIDE SEQUENCE [LARGE SCALE GENOMIC DNA]</scope>
    <source>
        <strain evidence="1">ATCC VR-111</strain>
    </source>
</reference>
<gene>
    <name evidence="1" type="primary">CNPV195</name>
</gene>
<organismHost>
    <name type="scientific">Serinus</name>
    <dbReference type="NCBI Taxonomy" id="9134"/>
</organismHost>
<evidence type="ECO:0000313" key="1">
    <source>
        <dbReference type="EMBL" id="AAR83541.1"/>
    </source>
</evidence>
<dbReference type="GeneID" id="2700290"/>
<dbReference type="EMBL" id="AY318871">
    <property type="protein sequence ID" value="AAR83541.1"/>
    <property type="molecule type" value="Genomic_DNA"/>
</dbReference>
<dbReference type="RefSeq" id="NP_955218.1">
    <property type="nucleotide sequence ID" value="NC_005309.1"/>
</dbReference>
<dbReference type="Proteomes" id="UP000168164">
    <property type="component" value="Segment"/>
</dbReference>
<protein>
    <submittedName>
        <fullName evidence="1">Uncharacterized protein CNPV195</fullName>
    </submittedName>
</protein>
<accession>Q6VZF2</accession>
<organism evidence="1 2">
    <name type="scientific">Canarypox virus</name>
    <name type="common">CNPV</name>
    <dbReference type="NCBI Taxonomy" id="44088"/>
    <lineage>
        <taxon>Viruses</taxon>
        <taxon>Varidnaviria</taxon>
        <taxon>Bamfordvirae</taxon>
        <taxon>Nucleocytoviricota</taxon>
        <taxon>Pokkesviricetes</taxon>
        <taxon>Chitovirales</taxon>
        <taxon>Poxviridae</taxon>
        <taxon>Chordopoxvirinae</taxon>
        <taxon>Avipoxvirus</taxon>
        <taxon>Avipoxvirus canarypox</taxon>
    </lineage>
</organism>
<dbReference type="KEGG" id="vg:2700290"/>
<keyword evidence="2" id="KW-1185">Reference proteome</keyword>
<sequence>MDLNNTNQVIDCKEYIHNITNFITIKYNLYFMKHNIYNVIVKNRNESRAKKTAFNPYVVFYLIDDRNGNSERIYLYIGSTHMQVKDNNCMIMNPTTGELCHGENLLDKINSHIGTKCSITKYIVTSNEIRSVLETINLGKLQTT</sequence>